<reference evidence="4 5" key="1">
    <citation type="journal article" date="2023" name="Elife">
        <title>Identification of key yeast species and microbe-microbe interactions impacting larval growth of Drosophila in the wild.</title>
        <authorList>
            <person name="Mure A."/>
            <person name="Sugiura Y."/>
            <person name="Maeda R."/>
            <person name="Honda K."/>
            <person name="Sakurai N."/>
            <person name="Takahashi Y."/>
            <person name="Watada M."/>
            <person name="Katoh T."/>
            <person name="Gotoh A."/>
            <person name="Gotoh Y."/>
            <person name="Taniguchi I."/>
            <person name="Nakamura K."/>
            <person name="Hayashi T."/>
            <person name="Katayama T."/>
            <person name="Uemura T."/>
            <person name="Hattori Y."/>
        </authorList>
    </citation>
    <scope>NUCLEOTIDE SEQUENCE [LARGE SCALE GENOMIC DNA]</scope>
    <source>
        <strain evidence="4 5">KH-74</strain>
    </source>
</reference>
<comment type="similarity">
    <text evidence="1">Belongs to the EFR3 family.</text>
</comment>
<dbReference type="Pfam" id="PF21072">
    <property type="entry name" value="EFR3"/>
    <property type="match status" value="1"/>
</dbReference>
<dbReference type="EMBL" id="BTGD01000010">
    <property type="protein sequence ID" value="GMM56932.1"/>
    <property type="molecule type" value="Genomic_DNA"/>
</dbReference>
<dbReference type="AlphaFoldDB" id="A0AAV5S1V0"/>
<dbReference type="GO" id="GO:0005886">
    <property type="term" value="C:plasma membrane"/>
    <property type="evidence" value="ECO:0007669"/>
    <property type="project" value="TreeGrafter"/>
</dbReference>
<organism evidence="4 5">
    <name type="scientific">Maudiozyma humilis</name>
    <name type="common">Sour dough yeast</name>
    <name type="synonym">Kazachstania humilis</name>
    <dbReference type="NCBI Taxonomy" id="51915"/>
    <lineage>
        <taxon>Eukaryota</taxon>
        <taxon>Fungi</taxon>
        <taxon>Dikarya</taxon>
        <taxon>Ascomycota</taxon>
        <taxon>Saccharomycotina</taxon>
        <taxon>Saccharomycetes</taxon>
        <taxon>Saccharomycetales</taxon>
        <taxon>Saccharomycetaceae</taxon>
        <taxon>Maudiozyma</taxon>
    </lineage>
</organism>
<evidence type="ECO:0000256" key="1">
    <source>
        <dbReference type="ARBA" id="ARBA00010216"/>
    </source>
</evidence>
<evidence type="ECO:0000313" key="4">
    <source>
        <dbReference type="EMBL" id="GMM56932.1"/>
    </source>
</evidence>
<dbReference type="InterPro" id="IPR049150">
    <property type="entry name" value="EFR3_HEAT-like_rpt"/>
</dbReference>
<gene>
    <name evidence="4" type="ORF">DAKH74_035480</name>
</gene>
<evidence type="ECO:0000256" key="3">
    <source>
        <dbReference type="SAM" id="MobiDB-lite"/>
    </source>
</evidence>
<comment type="caution">
    <text evidence="4">The sequence shown here is derived from an EMBL/GenBank/DDBJ whole genome shotgun (WGS) entry which is preliminary data.</text>
</comment>
<feature type="compositionally biased region" description="Polar residues" evidence="3">
    <location>
        <begin position="686"/>
        <end position="700"/>
    </location>
</feature>
<accession>A0AAV5S1V0</accession>
<sequence length="808" mass="92056">MLMRNIFTPKHQRLVNQCYPTGRTTDKKPKSSETSYLLFYVNSRRSKLEKVSGYLKKRTSGDLGSRRRAGNVSVTLELMDKIVNNCKENLNVFIKDFFTIMVNILSSGSVNNDVAIVELVEQVFSSICSNIDGALYNGDVDFIQYFSSFIDQFLRIIKTVLKNDELLLKWCVDISRVTQLSSNPKLNHYVGEAVSISLLKFQERYPRYSKPNLLDSETADADQLLNKRLTRTQTRMQGLDNIKDPEFSADTSVQALQLFFNTTETEKLNIALRVLLTCLQKTPNKDLLEFICNGVPVQLRYIVILILVRQLSAEEKGTDPIICLKLMSSLLTSDVSIVGLSVLDILRKIIEYQLKHITNAPIVRQTRHTLRDVEFKTYYKGQTSDVIYDIVGRLNALDNGREDNNSDNNKKPSHADAKRAELINDIKEILGFKKEQCITVELFIELVPYLDSFIVSVYKLVDKQIPGVYIFGRLFQSIRTLTDKPLQKNLMHVTFKKYQKYALFSGLKYFYEETEGTPDYAYYCYHIEAATFIGLSDYANQAEYKYKNNVLFSKEDLLNYYSDDGSNEYSQRGTQILLAKSANASTSDLLSDTQVSTMPVAVPEKQFVALSNSQTEKLQVLKQRMDRSRQGTINNGSTAFANTDNIYRYASEETRSLKSMRRKAPNVNELKNVMRRKSQKGKSDGARTNTSPMRGSQSVKSRVTNITFLLSELKSTDTGNEANKIRDIDEDDIVGLDKIDIARAQSSRLSRNGSSLSTENRRSFLLKKMFNDKQNDLTEKPEAVDDEFQDATEDVNGMDTRGMLFSTN</sequence>
<dbReference type="Proteomes" id="UP001377567">
    <property type="component" value="Unassembled WGS sequence"/>
</dbReference>
<feature type="region of interest" description="Disordered" evidence="3">
    <location>
        <begin position="674"/>
        <end position="700"/>
    </location>
</feature>
<evidence type="ECO:0000256" key="2">
    <source>
        <dbReference type="ARBA" id="ARBA00017967"/>
    </source>
</evidence>
<dbReference type="PANTHER" id="PTHR47766">
    <property type="entry name" value="PROTEIN EFR3"/>
    <property type="match status" value="1"/>
</dbReference>
<name>A0AAV5S1V0_MAUHU</name>
<keyword evidence="5" id="KW-1185">Reference proteome</keyword>
<dbReference type="GO" id="GO:0072659">
    <property type="term" value="P:protein localization to plasma membrane"/>
    <property type="evidence" value="ECO:0007669"/>
    <property type="project" value="InterPro"/>
</dbReference>
<dbReference type="PANTHER" id="PTHR47766:SF1">
    <property type="entry name" value="PROTEIN EFR3"/>
    <property type="match status" value="1"/>
</dbReference>
<protein>
    <recommendedName>
        <fullName evidence="2">Protein EFR3</fullName>
    </recommendedName>
</protein>
<proteinExistence type="inferred from homology"/>
<evidence type="ECO:0000313" key="5">
    <source>
        <dbReference type="Proteomes" id="UP001377567"/>
    </source>
</evidence>
<dbReference type="InterPro" id="IPR039786">
    <property type="entry name" value="EFR3"/>
</dbReference>